<dbReference type="SUPFAM" id="SSF46689">
    <property type="entry name" value="Homeodomain-like"/>
    <property type="match status" value="2"/>
</dbReference>
<protein>
    <submittedName>
        <fullName evidence="5">Right origin-binding protein</fullName>
    </submittedName>
</protein>
<dbReference type="PROSITE" id="PS01124">
    <property type="entry name" value="HTH_ARAC_FAMILY_2"/>
    <property type="match status" value="1"/>
</dbReference>
<dbReference type="InterPro" id="IPR018060">
    <property type="entry name" value="HTH_AraC"/>
</dbReference>
<gene>
    <name evidence="5" type="primary">rob_4</name>
    <name evidence="5" type="ORF">NCTC11544_01753</name>
</gene>
<dbReference type="GO" id="GO:0043565">
    <property type="term" value="F:sequence-specific DNA binding"/>
    <property type="evidence" value="ECO:0007669"/>
    <property type="project" value="InterPro"/>
</dbReference>
<accession>A0A2X2H614</accession>
<dbReference type="InterPro" id="IPR018062">
    <property type="entry name" value="HTH_AraC-typ_CS"/>
</dbReference>
<dbReference type="PROSITE" id="PS00041">
    <property type="entry name" value="HTH_ARAC_FAMILY_1"/>
    <property type="match status" value="1"/>
</dbReference>
<dbReference type="Proteomes" id="UP000255529">
    <property type="component" value="Unassembled WGS sequence"/>
</dbReference>
<keyword evidence="1" id="KW-0805">Transcription regulation</keyword>
<dbReference type="PANTHER" id="PTHR47504:SF5">
    <property type="entry name" value="RIGHT ORIGIN-BINDING PROTEIN"/>
    <property type="match status" value="1"/>
</dbReference>
<dbReference type="GeneID" id="74948786"/>
<evidence type="ECO:0000256" key="3">
    <source>
        <dbReference type="ARBA" id="ARBA00023163"/>
    </source>
</evidence>
<dbReference type="Pfam" id="PF06445">
    <property type="entry name" value="GyrI-like"/>
    <property type="match status" value="1"/>
</dbReference>
<keyword evidence="2" id="KW-0238">DNA-binding</keyword>
<dbReference type="InterPro" id="IPR010499">
    <property type="entry name" value="AraC_E-bd"/>
</dbReference>
<dbReference type="EMBL" id="UGYN01000002">
    <property type="protein sequence ID" value="SUI56677.1"/>
    <property type="molecule type" value="Genomic_DNA"/>
</dbReference>
<dbReference type="InterPro" id="IPR029442">
    <property type="entry name" value="GyrI-like"/>
</dbReference>
<evidence type="ECO:0000259" key="4">
    <source>
        <dbReference type="PROSITE" id="PS01124"/>
    </source>
</evidence>
<dbReference type="InterPro" id="IPR050959">
    <property type="entry name" value="MarA-like"/>
</dbReference>
<evidence type="ECO:0000313" key="6">
    <source>
        <dbReference type="Proteomes" id="UP000255529"/>
    </source>
</evidence>
<dbReference type="AlphaFoldDB" id="A0A2X2H614"/>
<dbReference type="PANTHER" id="PTHR47504">
    <property type="entry name" value="RIGHT ORIGIN-BINDING PROTEIN"/>
    <property type="match status" value="1"/>
</dbReference>
<dbReference type="Gene3D" id="3.20.80.10">
    <property type="entry name" value="Regulatory factor, effector binding domain"/>
    <property type="match status" value="1"/>
</dbReference>
<dbReference type="Pfam" id="PF12833">
    <property type="entry name" value="HTH_18"/>
    <property type="match status" value="1"/>
</dbReference>
<dbReference type="SMART" id="SM00871">
    <property type="entry name" value="AraC_E_bind"/>
    <property type="match status" value="1"/>
</dbReference>
<proteinExistence type="predicted"/>
<organism evidence="5 6">
    <name type="scientific">Serratia quinivorans</name>
    <dbReference type="NCBI Taxonomy" id="137545"/>
    <lineage>
        <taxon>Bacteria</taxon>
        <taxon>Pseudomonadati</taxon>
        <taxon>Pseudomonadota</taxon>
        <taxon>Gammaproteobacteria</taxon>
        <taxon>Enterobacterales</taxon>
        <taxon>Yersiniaceae</taxon>
        <taxon>Serratia</taxon>
    </lineage>
</organism>
<dbReference type="RefSeq" id="WP_112363094.1">
    <property type="nucleotide sequence ID" value="NZ_CAMKIC010000001.1"/>
</dbReference>
<sequence>MYQQQVITALLAWIEQNLDQPLTLDDIAAKSGYSKWHLQRLFKELTGEILGTYARRRRLTAAARELRLTNHGVAFIADKYQFDSQQTFTRCFKKQFGMPPAGYRRSTDWSGQGMQPPLRPMDAPLPQAEIITLPAMQLIGHTQHRSCTLGQLLHSKNELRQHAWRQMMPKEAETLAVVYGLTSLEADSRLRGRQRMAYTLALADERAEGERVLIEQGDYASFTYQGQVEELQNFIARLYDTAIPMMKAIRRPGKDIERFYPALGGVCSAGGTAIRCEYLIPIRLMSAPIAAL</sequence>
<keyword evidence="3" id="KW-0804">Transcription</keyword>
<feature type="domain" description="HTH araC/xylS-type" evidence="4">
    <location>
        <begin position="8"/>
        <end position="106"/>
    </location>
</feature>
<name>A0A2X2H614_9GAMM</name>
<dbReference type="Gene3D" id="1.10.10.60">
    <property type="entry name" value="Homeodomain-like"/>
    <property type="match status" value="2"/>
</dbReference>
<dbReference type="InterPro" id="IPR009057">
    <property type="entry name" value="Homeodomain-like_sf"/>
</dbReference>
<reference evidence="5 6" key="1">
    <citation type="submission" date="2018-06" db="EMBL/GenBank/DDBJ databases">
        <authorList>
            <consortium name="Pathogen Informatics"/>
            <person name="Doyle S."/>
        </authorList>
    </citation>
    <scope>NUCLEOTIDE SEQUENCE [LARGE SCALE GENOMIC DNA]</scope>
    <source>
        <strain evidence="5 6">NCTC11544</strain>
    </source>
</reference>
<evidence type="ECO:0000256" key="1">
    <source>
        <dbReference type="ARBA" id="ARBA00023015"/>
    </source>
</evidence>
<dbReference type="SMART" id="SM00342">
    <property type="entry name" value="HTH_ARAC"/>
    <property type="match status" value="1"/>
</dbReference>
<evidence type="ECO:0000313" key="5">
    <source>
        <dbReference type="EMBL" id="SUI56677.1"/>
    </source>
</evidence>
<dbReference type="SUPFAM" id="SSF55136">
    <property type="entry name" value="Probable bacterial effector-binding domain"/>
    <property type="match status" value="1"/>
</dbReference>
<dbReference type="InterPro" id="IPR011256">
    <property type="entry name" value="Reg_factor_effector_dom_sf"/>
</dbReference>
<dbReference type="GO" id="GO:0003700">
    <property type="term" value="F:DNA-binding transcription factor activity"/>
    <property type="evidence" value="ECO:0007669"/>
    <property type="project" value="InterPro"/>
</dbReference>
<evidence type="ECO:0000256" key="2">
    <source>
        <dbReference type="ARBA" id="ARBA00023125"/>
    </source>
</evidence>